<evidence type="ECO:0000313" key="2">
    <source>
        <dbReference type="WBParaSite" id="L893_g12967.t1"/>
    </source>
</evidence>
<protein>
    <submittedName>
        <fullName evidence="2">Uncharacterized protein</fullName>
    </submittedName>
</protein>
<dbReference type="AlphaFoldDB" id="A0A1I7Y5U0"/>
<keyword evidence="1" id="KW-1185">Reference proteome</keyword>
<reference evidence="2" key="1">
    <citation type="submission" date="2016-11" db="UniProtKB">
        <authorList>
            <consortium name="WormBaseParasite"/>
        </authorList>
    </citation>
    <scope>IDENTIFICATION</scope>
</reference>
<dbReference type="WBParaSite" id="L893_g12967.t1">
    <property type="protein sequence ID" value="L893_g12967.t1"/>
    <property type="gene ID" value="L893_g12967"/>
</dbReference>
<dbReference type="Proteomes" id="UP000095287">
    <property type="component" value="Unplaced"/>
</dbReference>
<evidence type="ECO:0000313" key="1">
    <source>
        <dbReference type="Proteomes" id="UP000095287"/>
    </source>
</evidence>
<organism evidence="1 2">
    <name type="scientific">Steinernema glaseri</name>
    <dbReference type="NCBI Taxonomy" id="37863"/>
    <lineage>
        <taxon>Eukaryota</taxon>
        <taxon>Metazoa</taxon>
        <taxon>Ecdysozoa</taxon>
        <taxon>Nematoda</taxon>
        <taxon>Chromadorea</taxon>
        <taxon>Rhabditida</taxon>
        <taxon>Tylenchina</taxon>
        <taxon>Panagrolaimomorpha</taxon>
        <taxon>Strongyloidoidea</taxon>
        <taxon>Steinernematidae</taxon>
        <taxon>Steinernema</taxon>
    </lineage>
</organism>
<name>A0A1I7Y5U0_9BILA</name>
<sequence>MENGPSTEDEFDAKEYFGFVRRALTKATCEEWKECGGRTPRRSARTTERNAILIVCESEHCYRTIRNALEGVLRTKV</sequence>
<accession>A0A1I7Y5U0</accession>
<proteinExistence type="predicted"/>